<feature type="transmembrane region" description="Helical" evidence="1">
    <location>
        <begin position="53"/>
        <end position="75"/>
    </location>
</feature>
<comment type="caution">
    <text evidence="2">The sequence shown here is derived from an EMBL/GenBank/DDBJ whole genome shotgun (WGS) entry which is preliminary data.</text>
</comment>
<feature type="transmembrane region" description="Helical" evidence="1">
    <location>
        <begin position="87"/>
        <end position="105"/>
    </location>
</feature>
<sequence>MWHRSVRCDNCLLVLPLRAGSIAWAVLIAAYSIAGGVFLLMKGQYLFFNFPEWQIYGGIGLGVASAAVITMFALSNRSYIWIRVAKFLWPFIIVISTVRAIIMIVELQRGKDKIAWECSNGGQLWTESAASGVSASGSLPSGFCVAGFSSLNVAFIVSLLVDIVCQVYMYFLTWRFSKRLEHYSNMKGPFHGGYYNA</sequence>
<dbReference type="AlphaFoldDB" id="A0A369KCR1"/>
<gene>
    <name evidence="2" type="ORF">Hypma_015978</name>
</gene>
<dbReference type="InParanoid" id="A0A369KCR1"/>
<dbReference type="STRING" id="39966.A0A369KCR1"/>
<organism evidence="2 3">
    <name type="scientific">Hypsizygus marmoreus</name>
    <name type="common">White beech mushroom</name>
    <name type="synonym">Agaricus marmoreus</name>
    <dbReference type="NCBI Taxonomy" id="39966"/>
    <lineage>
        <taxon>Eukaryota</taxon>
        <taxon>Fungi</taxon>
        <taxon>Dikarya</taxon>
        <taxon>Basidiomycota</taxon>
        <taxon>Agaricomycotina</taxon>
        <taxon>Agaricomycetes</taxon>
        <taxon>Agaricomycetidae</taxon>
        <taxon>Agaricales</taxon>
        <taxon>Tricholomatineae</taxon>
        <taxon>Lyophyllaceae</taxon>
        <taxon>Hypsizygus</taxon>
    </lineage>
</organism>
<feature type="transmembrane region" description="Helical" evidence="1">
    <location>
        <begin position="21"/>
        <end position="41"/>
    </location>
</feature>
<evidence type="ECO:0000256" key="1">
    <source>
        <dbReference type="SAM" id="Phobius"/>
    </source>
</evidence>
<dbReference type="EMBL" id="LUEZ02000010">
    <property type="protein sequence ID" value="RDB28726.1"/>
    <property type="molecule type" value="Genomic_DNA"/>
</dbReference>
<name>A0A369KCR1_HYPMA</name>
<evidence type="ECO:0000313" key="2">
    <source>
        <dbReference type="EMBL" id="RDB28726.1"/>
    </source>
</evidence>
<evidence type="ECO:0000313" key="3">
    <source>
        <dbReference type="Proteomes" id="UP000076154"/>
    </source>
</evidence>
<keyword evidence="1" id="KW-1133">Transmembrane helix</keyword>
<keyword evidence="3" id="KW-1185">Reference proteome</keyword>
<reference evidence="2" key="1">
    <citation type="submission" date="2018-04" db="EMBL/GenBank/DDBJ databases">
        <title>Whole genome sequencing of Hypsizygus marmoreus.</title>
        <authorList>
            <person name="Choi I.-G."/>
            <person name="Min B."/>
            <person name="Kim J.-G."/>
            <person name="Kim S."/>
            <person name="Oh Y.-L."/>
            <person name="Kong W.-S."/>
            <person name="Park H."/>
            <person name="Jeong J."/>
            <person name="Song E.-S."/>
        </authorList>
    </citation>
    <scope>NUCLEOTIDE SEQUENCE [LARGE SCALE GENOMIC DNA]</scope>
    <source>
        <strain evidence="2">51987-8</strain>
    </source>
</reference>
<keyword evidence="1" id="KW-0472">Membrane</keyword>
<dbReference type="OrthoDB" id="2371309at2759"/>
<dbReference type="Proteomes" id="UP000076154">
    <property type="component" value="Unassembled WGS sequence"/>
</dbReference>
<proteinExistence type="predicted"/>
<keyword evidence="1" id="KW-0812">Transmembrane</keyword>
<accession>A0A369KCR1</accession>
<feature type="transmembrane region" description="Helical" evidence="1">
    <location>
        <begin position="153"/>
        <end position="172"/>
    </location>
</feature>
<protein>
    <submittedName>
        <fullName evidence="2">Uncharacterized protein</fullName>
    </submittedName>
</protein>